<feature type="compositionally biased region" description="Polar residues" evidence="1">
    <location>
        <begin position="55"/>
        <end position="70"/>
    </location>
</feature>
<feature type="compositionally biased region" description="Low complexity" evidence="1">
    <location>
        <begin position="31"/>
        <end position="48"/>
    </location>
</feature>
<feature type="region of interest" description="Disordered" evidence="1">
    <location>
        <begin position="155"/>
        <end position="213"/>
    </location>
</feature>
<dbReference type="Proteomes" id="UP000775547">
    <property type="component" value="Unassembled WGS sequence"/>
</dbReference>
<gene>
    <name evidence="2" type="ORF">DXG03_006556</name>
</gene>
<evidence type="ECO:0000256" key="1">
    <source>
        <dbReference type="SAM" id="MobiDB-lite"/>
    </source>
</evidence>
<sequence length="213" mass="23151">MELGLQKAPGSSGTHTSKGPTSGKKAPGNRSKASASGKASKAPGKKASVPATPKKATSVQVPSTPANVEFSQPERYPSARNKKDKDQHPRYAIKISGCSPTVYNVVKNRAAYKRLLAHTKLFAEHPRQEEKYYNAIKRMKPFWAEGEATYGWAQSSAPSRVGATHRVPGEDVSSDSDEVSDADDDVDVDEWEEETDEEIDDREEGTVAGEDVF</sequence>
<name>A0A9P7K2E0_9AGAR</name>
<dbReference type="OrthoDB" id="3068802at2759"/>
<feature type="compositionally biased region" description="Acidic residues" evidence="1">
    <location>
        <begin position="172"/>
        <end position="203"/>
    </location>
</feature>
<organism evidence="2 3">
    <name type="scientific">Asterophora parasitica</name>
    <dbReference type="NCBI Taxonomy" id="117018"/>
    <lineage>
        <taxon>Eukaryota</taxon>
        <taxon>Fungi</taxon>
        <taxon>Dikarya</taxon>
        <taxon>Basidiomycota</taxon>
        <taxon>Agaricomycotina</taxon>
        <taxon>Agaricomycetes</taxon>
        <taxon>Agaricomycetidae</taxon>
        <taxon>Agaricales</taxon>
        <taxon>Tricholomatineae</taxon>
        <taxon>Lyophyllaceae</taxon>
        <taxon>Asterophora</taxon>
    </lineage>
</organism>
<feature type="compositionally biased region" description="Polar residues" evidence="1">
    <location>
        <begin position="9"/>
        <end position="20"/>
    </location>
</feature>
<keyword evidence="3" id="KW-1185">Reference proteome</keyword>
<evidence type="ECO:0000313" key="2">
    <source>
        <dbReference type="EMBL" id="KAG5633855.1"/>
    </source>
</evidence>
<dbReference type="AlphaFoldDB" id="A0A9P7K2E0"/>
<comment type="caution">
    <text evidence="2">The sequence shown here is derived from an EMBL/GenBank/DDBJ whole genome shotgun (WGS) entry which is preliminary data.</text>
</comment>
<protein>
    <submittedName>
        <fullName evidence="2">Uncharacterized protein</fullName>
    </submittedName>
</protein>
<proteinExistence type="predicted"/>
<feature type="region of interest" description="Disordered" evidence="1">
    <location>
        <begin position="1"/>
        <end position="92"/>
    </location>
</feature>
<evidence type="ECO:0000313" key="3">
    <source>
        <dbReference type="Proteomes" id="UP000775547"/>
    </source>
</evidence>
<accession>A0A9P7K2E0</accession>
<dbReference type="EMBL" id="JABCKV010004389">
    <property type="protein sequence ID" value="KAG5633855.1"/>
    <property type="molecule type" value="Genomic_DNA"/>
</dbReference>
<reference evidence="2" key="1">
    <citation type="submission" date="2020-07" db="EMBL/GenBank/DDBJ databases">
        <authorList>
            <person name="Nieuwenhuis M."/>
            <person name="Van De Peppel L.J.J."/>
        </authorList>
    </citation>
    <scope>NUCLEOTIDE SEQUENCE</scope>
    <source>
        <strain evidence="2">AP01</strain>
        <tissue evidence="2">Mycelium</tissue>
    </source>
</reference>
<reference evidence="2" key="2">
    <citation type="submission" date="2021-10" db="EMBL/GenBank/DDBJ databases">
        <title>Phylogenomics reveals ancestral predisposition of the termite-cultivated fungus Termitomyces towards a domesticated lifestyle.</title>
        <authorList>
            <person name="Auxier B."/>
            <person name="Grum-Grzhimaylo A."/>
            <person name="Cardenas M.E."/>
            <person name="Lodge J.D."/>
            <person name="Laessoe T."/>
            <person name="Pedersen O."/>
            <person name="Smith M.E."/>
            <person name="Kuyper T.W."/>
            <person name="Franco-Molano E.A."/>
            <person name="Baroni T.J."/>
            <person name="Aanen D.K."/>
        </authorList>
    </citation>
    <scope>NUCLEOTIDE SEQUENCE</scope>
    <source>
        <strain evidence="2">AP01</strain>
        <tissue evidence="2">Mycelium</tissue>
    </source>
</reference>